<dbReference type="Proteomes" id="UP000677918">
    <property type="component" value="Unassembled WGS sequence"/>
</dbReference>
<proteinExistence type="predicted"/>
<dbReference type="RefSeq" id="WP_213410450.1">
    <property type="nucleotide sequence ID" value="NZ_BOVK01000007.1"/>
</dbReference>
<reference evidence="1" key="1">
    <citation type="submission" date="2021-04" db="EMBL/GenBank/DDBJ databases">
        <title>Draft genome sequence of Xylanibacillus composti strain K13.</title>
        <authorList>
            <person name="Uke A."/>
            <person name="Chhe C."/>
            <person name="Baramee S."/>
            <person name="Kosugi A."/>
        </authorList>
    </citation>
    <scope>NUCLEOTIDE SEQUENCE</scope>
    <source>
        <strain evidence="1">K13</strain>
    </source>
</reference>
<name>A0A8J4GYY4_9BACL</name>
<accession>A0A8J4GYY4</accession>
<dbReference type="AlphaFoldDB" id="A0A8J4GYY4"/>
<protein>
    <submittedName>
        <fullName evidence="1">Uncharacterized protein</fullName>
    </submittedName>
</protein>
<comment type="caution">
    <text evidence="1">The sequence shown here is derived from an EMBL/GenBank/DDBJ whole genome shotgun (WGS) entry which is preliminary data.</text>
</comment>
<organism evidence="1 2">
    <name type="scientific">Xylanibacillus composti</name>
    <dbReference type="NCBI Taxonomy" id="1572762"/>
    <lineage>
        <taxon>Bacteria</taxon>
        <taxon>Bacillati</taxon>
        <taxon>Bacillota</taxon>
        <taxon>Bacilli</taxon>
        <taxon>Bacillales</taxon>
        <taxon>Paenibacillaceae</taxon>
        <taxon>Xylanibacillus</taxon>
    </lineage>
</organism>
<evidence type="ECO:0000313" key="2">
    <source>
        <dbReference type="Proteomes" id="UP000677918"/>
    </source>
</evidence>
<gene>
    <name evidence="1" type="ORF">XYCOK13_06220</name>
</gene>
<evidence type="ECO:0000313" key="1">
    <source>
        <dbReference type="EMBL" id="GIQ67798.1"/>
    </source>
</evidence>
<dbReference type="EMBL" id="BOVK01000007">
    <property type="protein sequence ID" value="GIQ67798.1"/>
    <property type="molecule type" value="Genomic_DNA"/>
</dbReference>
<sequence>MEMQLDVFTPPIASYIHHANMLSIIDLECGNSSTFEPWFSHNFIQLQCPLDLSTNRESQLDFCHETFTSIYEDFLDIQRFHRTFIERYEGGLLTFLKDQLNEGYYVELVANEYEMEPSIYYQKTHMDTNMLIFGYNLEKAYFLARFYTTDTYNTCEVSFEQMLQAFYGVQHHYYWSKYARLLKYDVNYSIPEFNMERFTICLSNYLASTNPLHHDAAMVYGIRTYGKVMEYYSALSRNQTAIDYRPVSVLYEHKKCLVRKARFLHATMNVEIEPHILDSLQELEKAMVAIRNLTIKYSISKDTRLLQKIIDSLAECRDKEAATLEKLSNRLSLPLT</sequence>
<keyword evidence="2" id="KW-1185">Reference proteome</keyword>